<feature type="compositionally biased region" description="Pro residues" evidence="1">
    <location>
        <begin position="34"/>
        <end position="50"/>
    </location>
</feature>
<evidence type="ECO:0000313" key="4">
    <source>
        <dbReference type="Proteomes" id="UP000588068"/>
    </source>
</evidence>
<keyword evidence="2" id="KW-0732">Signal</keyword>
<dbReference type="AlphaFoldDB" id="A0A841HFX9"/>
<accession>A0A841HFX9</accession>
<dbReference type="EMBL" id="JACHHZ010000001">
    <property type="protein sequence ID" value="MBB6091676.1"/>
    <property type="molecule type" value="Genomic_DNA"/>
</dbReference>
<gene>
    <name evidence="3" type="ORF">HNQ60_000522</name>
</gene>
<keyword evidence="4" id="KW-1185">Reference proteome</keyword>
<evidence type="ECO:0000313" key="3">
    <source>
        <dbReference type="EMBL" id="MBB6091676.1"/>
    </source>
</evidence>
<evidence type="ECO:0008006" key="5">
    <source>
        <dbReference type="Google" id="ProtNLM"/>
    </source>
</evidence>
<organism evidence="3 4">
    <name type="scientific">Povalibacter uvarum</name>
    <dbReference type="NCBI Taxonomy" id="732238"/>
    <lineage>
        <taxon>Bacteria</taxon>
        <taxon>Pseudomonadati</taxon>
        <taxon>Pseudomonadota</taxon>
        <taxon>Gammaproteobacteria</taxon>
        <taxon>Steroidobacterales</taxon>
        <taxon>Steroidobacteraceae</taxon>
        <taxon>Povalibacter</taxon>
    </lineage>
</organism>
<feature type="signal peptide" evidence="2">
    <location>
        <begin position="1"/>
        <end position="20"/>
    </location>
</feature>
<evidence type="ECO:0000256" key="2">
    <source>
        <dbReference type="SAM" id="SignalP"/>
    </source>
</evidence>
<dbReference type="Proteomes" id="UP000588068">
    <property type="component" value="Unassembled WGS sequence"/>
</dbReference>
<dbReference type="RefSeq" id="WP_184329463.1">
    <property type="nucleotide sequence ID" value="NZ_JACHHZ010000001.1"/>
</dbReference>
<feature type="chain" id="PRO_5032647538" description="Lipoprotein" evidence="2">
    <location>
        <begin position="21"/>
        <end position="199"/>
    </location>
</feature>
<dbReference type="PROSITE" id="PS51257">
    <property type="entry name" value="PROKAR_LIPOPROTEIN"/>
    <property type="match status" value="1"/>
</dbReference>
<reference evidence="3 4" key="1">
    <citation type="submission" date="2020-08" db="EMBL/GenBank/DDBJ databases">
        <title>Genomic Encyclopedia of Type Strains, Phase IV (KMG-IV): sequencing the most valuable type-strain genomes for metagenomic binning, comparative biology and taxonomic classification.</title>
        <authorList>
            <person name="Goeker M."/>
        </authorList>
    </citation>
    <scope>NUCLEOTIDE SEQUENCE [LARGE SCALE GENOMIC DNA]</scope>
    <source>
        <strain evidence="3 4">DSM 26723</strain>
    </source>
</reference>
<evidence type="ECO:0000256" key="1">
    <source>
        <dbReference type="SAM" id="MobiDB-lite"/>
    </source>
</evidence>
<feature type="region of interest" description="Disordered" evidence="1">
    <location>
        <begin position="21"/>
        <end position="60"/>
    </location>
</feature>
<name>A0A841HFX9_9GAMM</name>
<protein>
    <recommendedName>
        <fullName evidence="5">Lipoprotein</fullName>
    </recommendedName>
</protein>
<sequence>MTNVRRLMCIGLMAVLSACSKDPEPTATADTAAAPPPAQVAQPATPPAPDPTDKMARAVGNGKPGAAVDIKYEFTSRPEVGKAVELSIALVPSAGVDSMNATISGMDGITLAGSLAASFATVKAGEPYRHTVSVLANRNGVFYITVSVDTQIGGATLGRTFAIPFVAGASVAQEKPAVPAVKDATGQAVQPMKAQETTR</sequence>
<proteinExistence type="predicted"/>
<comment type="caution">
    <text evidence="3">The sequence shown here is derived from an EMBL/GenBank/DDBJ whole genome shotgun (WGS) entry which is preliminary data.</text>
</comment>